<dbReference type="Proteomes" id="UP000092445">
    <property type="component" value="Unassembled WGS sequence"/>
</dbReference>
<reference evidence="8" key="2">
    <citation type="submission" date="2020-05" db="UniProtKB">
        <authorList>
            <consortium name="EnsemblMetazoa"/>
        </authorList>
    </citation>
    <scope>IDENTIFICATION</scope>
    <source>
        <strain evidence="8">IAEA</strain>
    </source>
</reference>
<protein>
    <recommendedName>
        <fullName evidence="7">Sulfotransferase domain-containing protein</fullName>
    </recommendedName>
</protein>
<dbReference type="InterPro" id="IPR027417">
    <property type="entry name" value="P-loop_NTPase"/>
</dbReference>
<dbReference type="EnsemblMetazoa" id="GPAI044222-RA">
    <property type="protein sequence ID" value="GPAI044222-PA"/>
    <property type="gene ID" value="GPAI044222"/>
</dbReference>
<feature type="binding site" evidence="4">
    <location>
        <begin position="198"/>
        <end position="202"/>
    </location>
    <ligand>
        <name>3'-phosphoadenylyl sulfate</name>
        <dbReference type="ChEBI" id="CHEBI:58339"/>
    </ligand>
</feature>
<name>A0A1B0AFQ1_GLOPL</name>
<evidence type="ECO:0000256" key="5">
    <source>
        <dbReference type="SAM" id="MobiDB-lite"/>
    </source>
</evidence>
<evidence type="ECO:0000256" key="1">
    <source>
        <dbReference type="ARBA" id="ARBA00022679"/>
    </source>
</evidence>
<dbReference type="AlphaFoldDB" id="A0A1B0AFQ1"/>
<evidence type="ECO:0000313" key="9">
    <source>
        <dbReference type="Proteomes" id="UP000092445"/>
    </source>
</evidence>
<dbReference type="PANTHER" id="PTHR10605">
    <property type="entry name" value="HEPARAN SULFATE SULFOTRANSFERASE"/>
    <property type="match status" value="1"/>
</dbReference>
<reference evidence="9" key="1">
    <citation type="submission" date="2014-03" db="EMBL/GenBank/DDBJ databases">
        <authorList>
            <person name="Aksoy S."/>
            <person name="Warren W."/>
            <person name="Wilson R.K."/>
        </authorList>
    </citation>
    <scope>NUCLEOTIDE SEQUENCE [LARGE SCALE GENOMIC DNA]</scope>
    <source>
        <strain evidence="9">IAEA</strain>
    </source>
</reference>
<dbReference type="STRING" id="7398.A0A1B0AFQ1"/>
<keyword evidence="2" id="KW-0325">Glycoprotein</keyword>
<dbReference type="PANTHER" id="PTHR10605:SF65">
    <property type="entry name" value="GH20068P"/>
    <property type="match status" value="1"/>
</dbReference>
<dbReference type="SUPFAM" id="SSF52540">
    <property type="entry name" value="P-loop containing nucleoside triphosphate hydrolases"/>
    <property type="match status" value="1"/>
</dbReference>
<feature type="active site" description="For sulfotransferase activity" evidence="3">
    <location>
        <position position="198"/>
    </location>
</feature>
<feature type="transmembrane region" description="Helical" evidence="6">
    <location>
        <begin position="24"/>
        <end position="44"/>
    </location>
</feature>
<keyword evidence="6" id="KW-1133">Transmembrane helix</keyword>
<accession>A0A1B0AFQ1</accession>
<proteinExistence type="predicted"/>
<dbReference type="InterPro" id="IPR000863">
    <property type="entry name" value="Sulfotransferase_dom"/>
</dbReference>
<evidence type="ECO:0000256" key="4">
    <source>
        <dbReference type="PIRSR" id="PIRSR637359-2"/>
    </source>
</evidence>
<dbReference type="VEuPathDB" id="VectorBase:GPAI044222"/>
<dbReference type="GO" id="GO:0008467">
    <property type="term" value="F:[heparan sulfate]-glucosamine 3-sulfotransferase activity"/>
    <property type="evidence" value="ECO:0007669"/>
    <property type="project" value="TreeGrafter"/>
</dbReference>
<dbReference type="Gene3D" id="3.40.50.300">
    <property type="entry name" value="P-loop containing nucleotide triphosphate hydrolases"/>
    <property type="match status" value="1"/>
</dbReference>
<organism evidence="8 9">
    <name type="scientific">Glossina pallidipes</name>
    <name type="common">Tsetse fly</name>
    <dbReference type="NCBI Taxonomy" id="7398"/>
    <lineage>
        <taxon>Eukaryota</taxon>
        <taxon>Metazoa</taxon>
        <taxon>Ecdysozoa</taxon>
        <taxon>Arthropoda</taxon>
        <taxon>Hexapoda</taxon>
        <taxon>Insecta</taxon>
        <taxon>Pterygota</taxon>
        <taxon>Neoptera</taxon>
        <taxon>Endopterygota</taxon>
        <taxon>Diptera</taxon>
        <taxon>Brachycera</taxon>
        <taxon>Muscomorpha</taxon>
        <taxon>Hippoboscoidea</taxon>
        <taxon>Glossinidae</taxon>
        <taxon>Glossina</taxon>
    </lineage>
</organism>
<feature type="region of interest" description="Disordered" evidence="5">
    <location>
        <begin position="73"/>
        <end position="98"/>
    </location>
</feature>
<feature type="transmembrane region" description="Helical" evidence="6">
    <location>
        <begin position="265"/>
        <end position="292"/>
    </location>
</feature>
<evidence type="ECO:0000256" key="2">
    <source>
        <dbReference type="ARBA" id="ARBA00023180"/>
    </source>
</evidence>
<evidence type="ECO:0000256" key="6">
    <source>
        <dbReference type="SAM" id="Phobius"/>
    </source>
</evidence>
<evidence type="ECO:0000259" key="7">
    <source>
        <dbReference type="Pfam" id="PF00685"/>
    </source>
</evidence>
<keyword evidence="6" id="KW-0472">Membrane</keyword>
<evidence type="ECO:0000256" key="3">
    <source>
        <dbReference type="PIRSR" id="PIRSR637359-1"/>
    </source>
</evidence>
<dbReference type="Pfam" id="PF00685">
    <property type="entry name" value="Sulfotransfer_1"/>
    <property type="match status" value="1"/>
</dbReference>
<feature type="domain" description="Sulfotransferase" evidence="7">
    <location>
        <begin position="189"/>
        <end position="254"/>
    </location>
</feature>
<keyword evidence="1" id="KW-0808">Transferase</keyword>
<evidence type="ECO:0000313" key="8">
    <source>
        <dbReference type="EnsemblMetazoa" id="GPAI044222-PA"/>
    </source>
</evidence>
<dbReference type="InterPro" id="IPR037359">
    <property type="entry name" value="NST/OST"/>
</dbReference>
<keyword evidence="9" id="KW-1185">Reference proteome</keyword>
<keyword evidence="6" id="KW-0812">Transmembrane</keyword>
<sequence>MRPVGPDTSHTDCILVVGVSRPKLAVVFLTVMLISLFLTFHVLYDSAVYNIQAAQAVNNRHHHHQNHLYHYQTLQQQQRQQPPQQQTQRQTQMSSQQLKYNQQRTSLLSIGTGNNNNRGDGGSASGTVYAAGSLSSAGHVVGFMNSNSINRLSELYDKSADISSNQQISHPMVFPSNRVHFPKTSRRLPQALIIGIRKCGTRALLEMLYLHPRIQKAGGEVHFFDRDENYMKGLDWYRKKMPHSFRGQITIEKSPSYFVSPEVSVISFVIMFAVCLLFVSGFFFFFFFSLPFRMNYLSKYLKSNATEISNEIRKLKTQKKKTKTKTKMP</sequence>